<dbReference type="Pfam" id="PF02254">
    <property type="entry name" value="TrkA_N"/>
    <property type="match status" value="1"/>
</dbReference>
<dbReference type="STRING" id="1194090.SAMN05443144_106122"/>
<dbReference type="AlphaFoldDB" id="A0A1M4ZTE2"/>
<gene>
    <name evidence="3" type="ORF">SAMN05443144_106122</name>
</gene>
<dbReference type="InterPro" id="IPR006037">
    <property type="entry name" value="RCK_C"/>
</dbReference>
<reference evidence="3 4" key="1">
    <citation type="submission" date="2016-11" db="EMBL/GenBank/DDBJ databases">
        <authorList>
            <person name="Jaros S."/>
            <person name="Januszkiewicz K."/>
            <person name="Wedrychowicz H."/>
        </authorList>
    </citation>
    <scope>NUCLEOTIDE SEQUENCE [LARGE SCALE GENOMIC DNA]</scope>
    <source>
        <strain evidence="3 4">DSM 21986</strain>
    </source>
</reference>
<dbReference type="InterPro" id="IPR050721">
    <property type="entry name" value="Trk_Ktr_HKT_K-transport"/>
</dbReference>
<feature type="domain" description="RCK C-terminal" evidence="2">
    <location>
        <begin position="139"/>
        <end position="233"/>
    </location>
</feature>
<dbReference type="PANTHER" id="PTHR43833">
    <property type="entry name" value="POTASSIUM CHANNEL PROTEIN 2-RELATED-RELATED"/>
    <property type="match status" value="1"/>
</dbReference>
<dbReference type="Gene3D" id="3.40.50.720">
    <property type="entry name" value="NAD(P)-binding Rossmann-like Domain"/>
    <property type="match status" value="1"/>
</dbReference>
<dbReference type="InterPro" id="IPR036721">
    <property type="entry name" value="RCK_C_sf"/>
</dbReference>
<dbReference type="Pfam" id="PF02080">
    <property type="entry name" value="TrkA_C"/>
    <property type="match status" value="1"/>
</dbReference>
<dbReference type="GO" id="GO:0006813">
    <property type="term" value="P:potassium ion transport"/>
    <property type="evidence" value="ECO:0007669"/>
    <property type="project" value="InterPro"/>
</dbReference>
<evidence type="ECO:0000259" key="1">
    <source>
        <dbReference type="PROSITE" id="PS51201"/>
    </source>
</evidence>
<dbReference type="EMBL" id="FQUS01000006">
    <property type="protein sequence ID" value="SHF21042.1"/>
    <property type="molecule type" value="Genomic_DNA"/>
</dbReference>
<sequence length="233" mass="26006">MKRRTELQFAIIGIGAFGSALAKKLSEEGAYVIAIDNNMEHIEQVKDYVSDAICFDGTDEDLLEEHGITNVDVAIIAIGETFEPVVLIAMHLLNAGVEEVYGRAGSYTQEQILKQIGITDVIHPERQVAERMGISLVRRGMSDVFDLGEGMAMFEVDAPDSMVGYSLEELEIRKRYQLNLITIKRPSEADQKIGLPKQYRPIGILDGQTKIQQNDRLLLVGHKDDVDKMLETN</sequence>
<evidence type="ECO:0000313" key="4">
    <source>
        <dbReference type="Proteomes" id="UP000184041"/>
    </source>
</evidence>
<name>A0A1M4ZTE2_9BACT</name>
<protein>
    <submittedName>
        <fullName evidence="3">Trk system potassium uptake protein TrkA</fullName>
    </submittedName>
</protein>
<dbReference type="SUPFAM" id="SSF51735">
    <property type="entry name" value="NAD(P)-binding Rossmann-fold domains"/>
    <property type="match status" value="1"/>
</dbReference>
<dbReference type="SUPFAM" id="SSF116726">
    <property type="entry name" value="TrkA C-terminal domain-like"/>
    <property type="match status" value="1"/>
</dbReference>
<dbReference type="PROSITE" id="PS51201">
    <property type="entry name" value="RCK_N"/>
    <property type="match status" value="1"/>
</dbReference>
<dbReference type="PANTHER" id="PTHR43833:SF7">
    <property type="entry name" value="KTR SYSTEM POTASSIUM UPTAKE PROTEIN C"/>
    <property type="match status" value="1"/>
</dbReference>
<proteinExistence type="predicted"/>
<feature type="domain" description="RCK N-terminal" evidence="1">
    <location>
        <begin position="6"/>
        <end position="123"/>
    </location>
</feature>
<dbReference type="GO" id="GO:0008324">
    <property type="term" value="F:monoatomic cation transmembrane transporter activity"/>
    <property type="evidence" value="ECO:0007669"/>
    <property type="project" value="InterPro"/>
</dbReference>
<dbReference type="InterPro" id="IPR003148">
    <property type="entry name" value="RCK_N"/>
</dbReference>
<dbReference type="Proteomes" id="UP000184041">
    <property type="component" value="Unassembled WGS sequence"/>
</dbReference>
<dbReference type="OrthoDB" id="9776294at2"/>
<evidence type="ECO:0000259" key="2">
    <source>
        <dbReference type="PROSITE" id="PS51202"/>
    </source>
</evidence>
<accession>A0A1M4ZTE2</accession>
<dbReference type="Gene3D" id="3.30.70.1450">
    <property type="entry name" value="Regulator of K+ conductance, C-terminal domain"/>
    <property type="match status" value="1"/>
</dbReference>
<organism evidence="3 4">
    <name type="scientific">Fodinibius roseus</name>
    <dbReference type="NCBI Taxonomy" id="1194090"/>
    <lineage>
        <taxon>Bacteria</taxon>
        <taxon>Pseudomonadati</taxon>
        <taxon>Balneolota</taxon>
        <taxon>Balneolia</taxon>
        <taxon>Balneolales</taxon>
        <taxon>Balneolaceae</taxon>
        <taxon>Fodinibius</taxon>
    </lineage>
</organism>
<dbReference type="RefSeq" id="WP_073061567.1">
    <property type="nucleotide sequence ID" value="NZ_FQUS01000006.1"/>
</dbReference>
<evidence type="ECO:0000313" key="3">
    <source>
        <dbReference type="EMBL" id="SHF21042.1"/>
    </source>
</evidence>
<dbReference type="InterPro" id="IPR036291">
    <property type="entry name" value="NAD(P)-bd_dom_sf"/>
</dbReference>
<dbReference type="PROSITE" id="PS51202">
    <property type="entry name" value="RCK_C"/>
    <property type="match status" value="1"/>
</dbReference>
<keyword evidence="4" id="KW-1185">Reference proteome</keyword>